<sequence length="196" mass="22283">MEIKLIRNANGAHTWNEEELAVYCREFVDNVDCKQEYLKKCDNETAGYLFVQIIQDFRDLAQEICNETSDLRAAFRSHNVCIRNASDEYGDCFRSSFHQSAREVYGNPSNSTNVEKKVRIFCRLQEVYTECVSSAVKKSCGQDAATFAGTILTRPFTRLRSPFCVEGRGNDYMALLEKRLEDSKKRNAAAAATESV</sequence>
<proteinExistence type="predicted"/>
<organism evidence="1 2">
    <name type="scientific">Larinioides sclopetarius</name>
    <dbReference type="NCBI Taxonomy" id="280406"/>
    <lineage>
        <taxon>Eukaryota</taxon>
        <taxon>Metazoa</taxon>
        <taxon>Ecdysozoa</taxon>
        <taxon>Arthropoda</taxon>
        <taxon>Chelicerata</taxon>
        <taxon>Arachnida</taxon>
        <taxon>Araneae</taxon>
        <taxon>Araneomorphae</taxon>
        <taxon>Entelegynae</taxon>
        <taxon>Araneoidea</taxon>
        <taxon>Araneidae</taxon>
        <taxon>Larinioides</taxon>
    </lineage>
</organism>
<dbReference type="PANTHER" id="PTHR33964">
    <property type="entry name" value="RE45066P-RELATED"/>
    <property type="match status" value="1"/>
</dbReference>
<dbReference type="EMBL" id="CAXIEN010000329">
    <property type="protein sequence ID" value="CAL1293560.1"/>
    <property type="molecule type" value="Genomic_DNA"/>
</dbReference>
<evidence type="ECO:0000313" key="2">
    <source>
        <dbReference type="Proteomes" id="UP001497382"/>
    </source>
</evidence>
<comment type="caution">
    <text evidence="1">The sequence shown here is derived from an EMBL/GenBank/DDBJ whole genome shotgun (WGS) entry which is preliminary data.</text>
</comment>
<keyword evidence="2" id="KW-1185">Reference proteome</keyword>
<evidence type="ECO:0000313" key="1">
    <source>
        <dbReference type="EMBL" id="CAL1293560.1"/>
    </source>
</evidence>
<name>A0AAV2BBE0_9ARAC</name>
<protein>
    <submittedName>
        <fullName evidence="1">Uncharacterized protein</fullName>
    </submittedName>
</protein>
<accession>A0AAV2BBE0</accession>
<dbReference type="PANTHER" id="PTHR33964:SF1">
    <property type="entry name" value="RE45066P"/>
    <property type="match status" value="1"/>
</dbReference>
<dbReference type="Proteomes" id="UP001497382">
    <property type="component" value="Unassembled WGS sequence"/>
</dbReference>
<reference evidence="1 2" key="1">
    <citation type="submission" date="2024-04" db="EMBL/GenBank/DDBJ databases">
        <authorList>
            <person name="Rising A."/>
            <person name="Reimegard J."/>
            <person name="Sonavane S."/>
            <person name="Akerstrom W."/>
            <person name="Nylinder S."/>
            <person name="Hedman E."/>
            <person name="Kallberg Y."/>
        </authorList>
    </citation>
    <scope>NUCLEOTIDE SEQUENCE [LARGE SCALE GENOMIC DNA]</scope>
</reference>
<dbReference type="AlphaFoldDB" id="A0AAV2BBE0"/>
<gene>
    <name evidence="1" type="ORF">LARSCL_LOCUS18265</name>
</gene>